<dbReference type="Gene3D" id="1.25.40.10">
    <property type="entry name" value="Tetratricopeptide repeat domain"/>
    <property type="match status" value="1"/>
</dbReference>
<dbReference type="InterPro" id="IPR011990">
    <property type="entry name" value="TPR-like_helical_dom_sf"/>
</dbReference>
<keyword evidence="2" id="KW-1185">Reference proteome</keyword>
<evidence type="ECO:0008006" key="3">
    <source>
        <dbReference type="Google" id="ProtNLM"/>
    </source>
</evidence>
<evidence type="ECO:0000313" key="2">
    <source>
        <dbReference type="Proteomes" id="UP000647836"/>
    </source>
</evidence>
<dbReference type="SUPFAM" id="SSF48452">
    <property type="entry name" value="TPR-like"/>
    <property type="match status" value="1"/>
</dbReference>
<dbReference type="Proteomes" id="UP000647836">
    <property type="component" value="Unassembled WGS sequence"/>
</dbReference>
<proteinExistence type="predicted"/>
<dbReference type="RefSeq" id="WP_194045021.1">
    <property type="nucleotide sequence ID" value="NZ_JADEXF010000485.1"/>
</dbReference>
<accession>A0ABR9U0Q9</accession>
<gene>
    <name evidence="1" type="ORF">IQ229_15300</name>
</gene>
<comment type="caution">
    <text evidence="1">The sequence shown here is derived from an EMBL/GenBank/DDBJ whole genome shotgun (WGS) entry which is preliminary data.</text>
</comment>
<name>A0ABR9U0Q9_9NOSO</name>
<sequence length="89" mass="10160">MAASIDNYEPTYQQAMTAYVQRNYEVAATLVDQVVQNLPDDPNTHLLRGHIYYVLQHYDVAKEEYQQVLGLTNDLEIIGFAKNGIDNIN</sequence>
<protein>
    <recommendedName>
        <fullName evidence="3">Tetratricopeptide repeat protein</fullName>
    </recommendedName>
</protein>
<evidence type="ECO:0000313" key="1">
    <source>
        <dbReference type="EMBL" id="MBE9106249.1"/>
    </source>
</evidence>
<dbReference type="EMBL" id="JADEXF010000485">
    <property type="protein sequence ID" value="MBE9106249.1"/>
    <property type="molecule type" value="Genomic_DNA"/>
</dbReference>
<reference evidence="1 2" key="1">
    <citation type="submission" date="2020-10" db="EMBL/GenBank/DDBJ databases">
        <authorList>
            <person name="Castelo-Branco R."/>
            <person name="Eusebio N."/>
            <person name="Adriana R."/>
            <person name="Vieira A."/>
            <person name="Brugerolle De Fraissinette N."/>
            <person name="Rezende De Castro R."/>
            <person name="Schneider M.P."/>
            <person name="Vasconcelos V."/>
            <person name="Leao P.N."/>
        </authorList>
    </citation>
    <scope>NUCLEOTIDE SEQUENCE [LARGE SCALE GENOMIC DNA]</scope>
    <source>
        <strain evidence="1 2">LEGE 07299</strain>
    </source>
</reference>
<feature type="non-terminal residue" evidence="1">
    <location>
        <position position="89"/>
    </location>
</feature>
<organism evidence="1 2">
    <name type="scientific">Nostoc cf. edaphicum LEGE 07299</name>
    <dbReference type="NCBI Taxonomy" id="2777974"/>
    <lineage>
        <taxon>Bacteria</taxon>
        <taxon>Bacillati</taxon>
        <taxon>Cyanobacteriota</taxon>
        <taxon>Cyanophyceae</taxon>
        <taxon>Nostocales</taxon>
        <taxon>Nostocaceae</taxon>
        <taxon>Nostoc</taxon>
    </lineage>
</organism>